<dbReference type="EMBL" id="JANSHE010001354">
    <property type="protein sequence ID" value="KAJ3003103.1"/>
    <property type="molecule type" value="Genomic_DNA"/>
</dbReference>
<proteinExistence type="predicted"/>
<dbReference type="Proteomes" id="UP001144978">
    <property type="component" value="Unassembled WGS sequence"/>
</dbReference>
<keyword evidence="2" id="KW-1185">Reference proteome</keyword>
<protein>
    <submittedName>
        <fullName evidence="1">Uncharacterized protein</fullName>
    </submittedName>
</protein>
<evidence type="ECO:0000313" key="1">
    <source>
        <dbReference type="EMBL" id="KAJ3003103.1"/>
    </source>
</evidence>
<comment type="caution">
    <text evidence="1">The sequence shown here is derived from an EMBL/GenBank/DDBJ whole genome shotgun (WGS) entry which is preliminary data.</text>
</comment>
<evidence type="ECO:0000313" key="2">
    <source>
        <dbReference type="Proteomes" id="UP001144978"/>
    </source>
</evidence>
<organism evidence="1 2">
    <name type="scientific">Trametes sanguinea</name>
    <dbReference type="NCBI Taxonomy" id="158606"/>
    <lineage>
        <taxon>Eukaryota</taxon>
        <taxon>Fungi</taxon>
        <taxon>Dikarya</taxon>
        <taxon>Basidiomycota</taxon>
        <taxon>Agaricomycotina</taxon>
        <taxon>Agaricomycetes</taxon>
        <taxon>Polyporales</taxon>
        <taxon>Polyporaceae</taxon>
        <taxon>Trametes</taxon>
    </lineage>
</organism>
<accession>A0ACC1PWM3</accession>
<gene>
    <name evidence="1" type="ORF">NUW54_g5476</name>
</gene>
<reference evidence="1" key="1">
    <citation type="submission" date="2022-08" db="EMBL/GenBank/DDBJ databases">
        <title>Genome Sequence of Pycnoporus sanguineus.</title>
        <authorList>
            <person name="Buettner E."/>
        </authorList>
    </citation>
    <scope>NUCLEOTIDE SEQUENCE</scope>
    <source>
        <strain evidence="1">CG-C14</strain>
    </source>
</reference>
<name>A0ACC1PWM3_9APHY</name>
<sequence length="101" mass="11615">MSLPPPAPDQAFCTVSALECPLERIAFSLTLDSRQTLWNDAWSALHGSLSTYWPRTLKEVSFTHYAVPGFLQDVEPLIQERFFELKRRRILSVTVVKSQDY</sequence>